<organism evidence="1 2">
    <name type="scientific">Salinimicrobium marinum</name>
    <dbReference type="NCBI Taxonomy" id="680283"/>
    <lineage>
        <taxon>Bacteria</taxon>
        <taxon>Pseudomonadati</taxon>
        <taxon>Bacteroidota</taxon>
        <taxon>Flavobacteriia</taxon>
        <taxon>Flavobacteriales</taxon>
        <taxon>Flavobacteriaceae</taxon>
        <taxon>Salinimicrobium</taxon>
    </lineage>
</organism>
<name>A0A918VZ20_9FLAO</name>
<dbReference type="Proteomes" id="UP000610456">
    <property type="component" value="Unassembled WGS sequence"/>
</dbReference>
<evidence type="ECO:0000313" key="2">
    <source>
        <dbReference type="Proteomes" id="UP000610456"/>
    </source>
</evidence>
<evidence type="ECO:0000313" key="1">
    <source>
        <dbReference type="EMBL" id="GHA37246.1"/>
    </source>
</evidence>
<accession>A0A918VZ20</accession>
<gene>
    <name evidence="1" type="ORF">GCM10007103_18250</name>
</gene>
<dbReference type="PROSITE" id="PS51257">
    <property type="entry name" value="PROKAR_LIPOPROTEIN"/>
    <property type="match status" value="1"/>
</dbReference>
<dbReference type="EMBL" id="BMXB01000006">
    <property type="protein sequence ID" value="GHA37246.1"/>
    <property type="molecule type" value="Genomic_DNA"/>
</dbReference>
<reference evidence="1" key="1">
    <citation type="journal article" date="2014" name="Int. J. Syst. Evol. Microbiol.">
        <title>Complete genome sequence of Corynebacterium casei LMG S-19264T (=DSM 44701T), isolated from a smear-ripened cheese.</title>
        <authorList>
            <consortium name="US DOE Joint Genome Institute (JGI-PGF)"/>
            <person name="Walter F."/>
            <person name="Albersmeier A."/>
            <person name="Kalinowski J."/>
            <person name="Ruckert C."/>
        </authorList>
    </citation>
    <scope>NUCLEOTIDE SEQUENCE</scope>
    <source>
        <strain evidence="1">KCTC 12719</strain>
    </source>
</reference>
<reference evidence="1" key="2">
    <citation type="submission" date="2020-09" db="EMBL/GenBank/DDBJ databases">
        <authorList>
            <person name="Sun Q."/>
            <person name="Kim S."/>
        </authorList>
    </citation>
    <scope>NUCLEOTIDE SEQUENCE</scope>
    <source>
        <strain evidence="1">KCTC 12719</strain>
    </source>
</reference>
<proteinExistence type="predicted"/>
<dbReference type="AlphaFoldDB" id="A0A918VZ20"/>
<sequence length="249" mass="29135">MKFFYAFVLLIIFSSCNNEKEKTPAENIISKAIEKAGGEKYEKAEIHFKFRKNTFSSRRDGGLFEYTRTITDTLGEARDVLTNEGFRRFREEQEETLHDTLKSAFSNSVNSVHYFVQLPYGLNAPAVQEELVGEDTISGEPYFEIKVTFAQEGGGTDHEDEYMYWIHQEDYTVDYLAYRFYVNEGGIRFRKAINPRKIEGLRFVDYENYKLQDNWENIDLKDLDELFEAGKLPLLSLIETQIEKVEIQE</sequence>
<protein>
    <recommendedName>
        <fullName evidence="3">Deoxyribose-phosphate aldolase</fullName>
    </recommendedName>
</protein>
<dbReference type="RefSeq" id="WP_189604432.1">
    <property type="nucleotide sequence ID" value="NZ_BMXB01000006.1"/>
</dbReference>
<keyword evidence="2" id="KW-1185">Reference proteome</keyword>
<dbReference type="InterPro" id="IPR045444">
    <property type="entry name" value="DUF6503"/>
</dbReference>
<evidence type="ECO:0008006" key="3">
    <source>
        <dbReference type="Google" id="ProtNLM"/>
    </source>
</evidence>
<dbReference type="Pfam" id="PF20113">
    <property type="entry name" value="DUF6503"/>
    <property type="match status" value="1"/>
</dbReference>
<comment type="caution">
    <text evidence="1">The sequence shown here is derived from an EMBL/GenBank/DDBJ whole genome shotgun (WGS) entry which is preliminary data.</text>
</comment>